<organism evidence="5 6">
    <name type="scientific">Paenibacillus artemisiicola</name>
    <dbReference type="NCBI Taxonomy" id="1172618"/>
    <lineage>
        <taxon>Bacteria</taxon>
        <taxon>Bacillati</taxon>
        <taxon>Bacillota</taxon>
        <taxon>Bacilli</taxon>
        <taxon>Bacillales</taxon>
        <taxon>Paenibacillaceae</taxon>
        <taxon>Paenibacillus</taxon>
    </lineage>
</organism>
<dbReference type="SMART" id="SM00448">
    <property type="entry name" value="REC"/>
    <property type="match status" value="1"/>
</dbReference>
<reference evidence="5 6" key="1">
    <citation type="submission" date="2021-03" db="EMBL/GenBank/DDBJ databases">
        <title>Paenibacillus artemisicola MWE-103 whole genome sequence.</title>
        <authorList>
            <person name="Ham Y.J."/>
        </authorList>
    </citation>
    <scope>NUCLEOTIDE SEQUENCE [LARGE SCALE GENOMIC DNA]</scope>
    <source>
        <strain evidence="5 6">MWE-103</strain>
    </source>
</reference>
<evidence type="ECO:0000259" key="4">
    <source>
        <dbReference type="PROSITE" id="PS50110"/>
    </source>
</evidence>
<keyword evidence="6" id="KW-1185">Reference proteome</keyword>
<dbReference type="Gene3D" id="3.40.50.2300">
    <property type="match status" value="1"/>
</dbReference>
<gene>
    <name evidence="5" type="ORF">I8J29_17495</name>
</gene>
<dbReference type="Proteomes" id="UP000670947">
    <property type="component" value="Unassembled WGS sequence"/>
</dbReference>
<feature type="domain" description="Response regulatory" evidence="4">
    <location>
        <begin position="64"/>
        <end position="178"/>
    </location>
</feature>
<accession>A0ABS3WD09</accession>
<dbReference type="Pfam" id="PF00072">
    <property type="entry name" value="Response_reg"/>
    <property type="match status" value="1"/>
</dbReference>
<dbReference type="InterPro" id="IPR050595">
    <property type="entry name" value="Bact_response_regulator"/>
</dbReference>
<sequence length="189" mass="20267">MVYVLVSLLVLLGILLFAARRRRDERSKPAIANRGAADPRRPKPPETPGREIASSGEPAGGVRRVLIVDDQPLIRTMLAELFEREGATVSQALNGASAIDAVRSGGIDHVLLDLKLPDMDGIEALRAIRRLDDRVPVSLMTGYGSPEQLAEAERLGIGACFMKPFDLQRVKRHVLGGANGAGIDAGEVS</sequence>
<comment type="caution">
    <text evidence="5">The sequence shown here is derived from an EMBL/GenBank/DDBJ whole genome shotgun (WGS) entry which is preliminary data.</text>
</comment>
<evidence type="ECO:0000313" key="6">
    <source>
        <dbReference type="Proteomes" id="UP000670947"/>
    </source>
</evidence>
<dbReference type="InterPro" id="IPR011006">
    <property type="entry name" value="CheY-like_superfamily"/>
</dbReference>
<feature type="region of interest" description="Disordered" evidence="3">
    <location>
        <begin position="28"/>
        <end position="57"/>
    </location>
</feature>
<evidence type="ECO:0000256" key="2">
    <source>
        <dbReference type="PROSITE-ProRule" id="PRU00169"/>
    </source>
</evidence>
<dbReference type="PROSITE" id="PS50110">
    <property type="entry name" value="RESPONSE_REGULATORY"/>
    <property type="match status" value="1"/>
</dbReference>
<proteinExistence type="predicted"/>
<evidence type="ECO:0000256" key="1">
    <source>
        <dbReference type="ARBA" id="ARBA00022553"/>
    </source>
</evidence>
<dbReference type="RefSeq" id="WP_208848820.1">
    <property type="nucleotide sequence ID" value="NZ_JAGGDJ010000014.1"/>
</dbReference>
<evidence type="ECO:0000313" key="5">
    <source>
        <dbReference type="EMBL" id="MBO7746006.1"/>
    </source>
</evidence>
<evidence type="ECO:0000256" key="3">
    <source>
        <dbReference type="SAM" id="MobiDB-lite"/>
    </source>
</evidence>
<dbReference type="SUPFAM" id="SSF52172">
    <property type="entry name" value="CheY-like"/>
    <property type="match status" value="1"/>
</dbReference>
<dbReference type="PANTHER" id="PTHR44591">
    <property type="entry name" value="STRESS RESPONSE REGULATOR PROTEIN 1"/>
    <property type="match status" value="1"/>
</dbReference>
<dbReference type="PANTHER" id="PTHR44591:SF3">
    <property type="entry name" value="RESPONSE REGULATORY DOMAIN-CONTAINING PROTEIN"/>
    <property type="match status" value="1"/>
</dbReference>
<dbReference type="EMBL" id="JAGGDJ010000014">
    <property type="protein sequence ID" value="MBO7746006.1"/>
    <property type="molecule type" value="Genomic_DNA"/>
</dbReference>
<dbReference type="InterPro" id="IPR001789">
    <property type="entry name" value="Sig_transdc_resp-reg_receiver"/>
</dbReference>
<feature type="modified residue" description="4-aspartylphosphate" evidence="2">
    <location>
        <position position="113"/>
    </location>
</feature>
<protein>
    <submittedName>
        <fullName evidence="5">Response regulator</fullName>
    </submittedName>
</protein>
<keyword evidence="1 2" id="KW-0597">Phosphoprotein</keyword>
<name>A0ABS3WD09_9BACL</name>